<feature type="transmembrane region" description="Helical" evidence="1">
    <location>
        <begin position="309"/>
        <end position="329"/>
    </location>
</feature>
<dbReference type="RefSeq" id="WP_208255827.1">
    <property type="nucleotide sequence ID" value="NZ_JAGEOJ010000005.1"/>
</dbReference>
<keyword evidence="1" id="KW-1133">Transmembrane helix</keyword>
<protein>
    <submittedName>
        <fullName evidence="4">DUF2207 domain-containing protein</fullName>
    </submittedName>
</protein>
<feature type="domain" description="DUF2207" evidence="3">
    <location>
        <begin position="54"/>
        <end position="196"/>
    </location>
</feature>
<evidence type="ECO:0000313" key="4">
    <source>
        <dbReference type="EMBL" id="MBO2448173.1"/>
    </source>
</evidence>
<evidence type="ECO:0000256" key="2">
    <source>
        <dbReference type="SAM" id="SignalP"/>
    </source>
</evidence>
<name>A0A939PDP3_9ACTN</name>
<dbReference type="InterPro" id="IPR018702">
    <property type="entry name" value="DUF2207"/>
</dbReference>
<proteinExistence type="predicted"/>
<reference evidence="4" key="1">
    <citation type="submission" date="2021-03" db="EMBL/GenBank/DDBJ databases">
        <authorList>
            <person name="Kanchanasin P."/>
            <person name="Saeng-In P."/>
            <person name="Phongsopitanun W."/>
            <person name="Yuki M."/>
            <person name="Kudo T."/>
            <person name="Ohkuma M."/>
            <person name="Tanasupawat S."/>
        </authorList>
    </citation>
    <scope>NUCLEOTIDE SEQUENCE</scope>
    <source>
        <strain evidence="4">GKU 128</strain>
    </source>
</reference>
<evidence type="ECO:0000313" key="5">
    <source>
        <dbReference type="Proteomes" id="UP000669179"/>
    </source>
</evidence>
<comment type="caution">
    <text evidence="4">The sequence shown here is derived from an EMBL/GenBank/DDBJ whole genome shotgun (WGS) entry which is preliminary data.</text>
</comment>
<feature type="transmembrane region" description="Helical" evidence="1">
    <location>
        <begin position="284"/>
        <end position="303"/>
    </location>
</feature>
<dbReference type="Proteomes" id="UP000669179">
    <property type="component" value="Unassembled WGS sequence"/>
</dbReference>
<keyword evidence="1" id="KW-0812">Transmembrane</keyword>
<organism evidence="4 5">
    <name type="scientific">Actinomadura barringtoniae</name>
    <dbReference type="NCBI Taxonomy" id="1427535"/>
    <lineage>
        <taxon>Bacteria</taxon>
        <taxon>Bacillati</taxon>
        <taxon>Actinomycetota</taxon>
        <taxon>Actinomycetes</taxon>
        <taxon>Streptosporangiales</taxon>
        <taxon>Thermomonosporaceae</taxon>
        <taxon>Actinomadura</taxon>
    </lineage>
</organism>
<sequence length="347" mass="37521">MPEVRGLVRGPAVAVWLVLAIALLALPVLLAPLPAEAAVTEAAVTDPVADPVERIPTYDVVMTIRADGVVHVRETITYDFDVRGEHGIVLSVPYRRHNRLYDVRDVRTSSSTGAPARADTLKLLHDVQITVGNMGHRVHGRQAYVIEYDLAWAITPYADRDEFLWNAIGTYWDVPIGEAAVRVEAPVPLRHVGCLAGTATSYTRCLRDRDGPFAIDFTQTGLRPHEGVMIKVRLPKGAIVVPPPHYARPHWTGSWAGSVMLVLALGSVGLVARRPTPRPRVGEILIVLGTALVVLDVVDDVAARGLWAFSLGDGCLAGLALVIIGAAALGTYRFRAWERAAVTGRGD</sequence>
<dbReference type="EMBL" id="JAGEOJ010000005">
    <property type="protein sequence ID" value="MBO2448173.1"/>
    <property type="molecule type" value="Genomic_DNA"/>
</dbReference>
<keyword evidence="1" id="KW-0472">Membrane</keyword>
<accession>A0A939PDP3</accession>
<feature type="transmembrane region" description="Helical" evidence="1">
    <location>
        <begin position="251"/>
        <end position="272"/>
    </location>
</feature>
<keyword evidence="5" id="KW-1185">Reference proteome</keyword>
<evidence type="ECO:0000259" key="3">
    <source>
        <dbReference type="Pfam" id="PF09972"/>
    </source>
</evidence>
<gene>
    <name evidence="4" type="ORF">J4573_13800</name>
</gene>
<dbReference type="Pfam" id="PF09972">
    <property type="entry name" value="DUF2207"/>
    <property type="match status" value="1"/>
</dbReference>
<feature type="signal peptide" evidence="2">
    <location>
        <begin position="1"/>
        <end position="37"/>
    </location>
</feature>
<dbReference type="AlphaFoldDB" id="A0A939PDP3"/>
<evidence type="ECO:0000256" key="1">
    <source>
        <dbReference type="SAM" id="Phobius"/>
    </source>
</evidence>
<feature type="chain" id="PRO_5038127715" evidence="2">
    <location>
        <begin position="38"/>
        <end position="347"/>
    </location>
</feature>
<keyword evidence="2" id="KW-0732">Signal</keyword>